<dbReference type="RefSeq" id="WP_097897501.1">
    <property type="nucleotide sequence ID" value="NZ_NVOR01000116.1"/>
</dbReference>
<sequence>MKTLEKVALIGTIALGGITSVGLLETPKQVSAATKTVKPIQYAPPVVDGWRWETFFEIHHNADYLQELAVGNLKHGDSFDVNVQTGGKDTGIVKIYRINENGALQRYKTIYDSHTEHHYNGRFITKITPVYKPGKYVAIMKLGDQYYYGGAFNISK</sequence>
<dbReference type="Proteomes" id="UP000221020">
    <property type="component" value="Unassembled WGS sequence"/>
</dbReference>
<organism evidence="1 2">
    <name type="scientific">Bacillus pseudomycoides</name>
    <dbReference type="NCBI Taxonomy" id="64104"/>
    <lineage>
        <taxon>Bacteria</taxon>
        <taxon>Bacillati</taxon>
        <taxon>Bacillota</taxon>
        <taxon>Bacilli</taxon>
        <taxon>Bacillales</taxon>
        <taxon>Bacillaceae</taxon>
        <taxon>Bacillus</taxon>
        <taxon>Bacillus cereus group</taxon>
    </lineage>
</organism>
<accession>A0AA91V8A8</accession>
<proteinExistence type="predicted"/>
<comment type="caution">
    <text evidence="1">The sequence shown here is derived from an EMBL/GenBank/DDBJ whole genome shotgun (WGS) entry which is preliminary data.</text>
</comment>
<dbReference type="AlphaFoldDB" id="A0AA91V8A8"/>
<evidence type="ECO:0000313" key="2">
    <source>
        <dbReference type="Proteomes" id="UP000221020"/>
    </source>
</evidence>
<dbReference type="InterPro" id="IPR031998">
    <property type="entry name" value="DUF5065"/>
</dbReference>
<dbReference type="Pfam" id="PF16723">
    <property type="entry name" value="DUF5065"/>
    <property type="match status" value="1"/>
</dbReference>
<dbReference type="EMBL" id="NVOR01000116">
    <property type="protein sequence ID" value="PED80361.1"/>
    <property type="molecule type" value="Genomic_DNA"/>
</dbReference>
<dbReference type="Gene3D" id="2.60.40.3720">
    <property type="match status" value="1"/>
</dbReference>
<evidence type="ECO:0000313" key="1">
    <source>
        <dbReference type="EMBL" id="PED80361.1"/>
    </source>
</evidence>
<protein>
    <submittedName>
        <fullName evidence="1">DUF5065 domain-containing protein</fullName>
    </submittedName>
</protein>
<reference evidence="1 2" key="1">
    <citation type="submission" date="2017-09" db="EMBL/GenBank/DDBJ databases">
        <title>Large-scale bioinformatics analysis of Bacillus genomes uncovers conserved roles of natural products in bacterial physiology.</title>
        <authorList>
            <consortium name="Agbiome Team Llc"/>
            <person name="Bleich R.M."/>
            <person name="Grubbs K.J."/>
            <person name="Santa Maria K.C."/>
            <person name="Allen S.E."/>
            <person name="Farag S."/>
            <person name="Shank E.A."/>
            <person name="Bowers A."/>
        </authorList>
    </citation>
    <scope>NUCLEOTIDE SEQUENCE [LARGE SCALE GENOMIC DNA]</scope>
    <source>
        <strain evidence="1 2">AFS092012</strain>
    </source>
</reference>
<gene>
    <name evidence="1" type="ORF">CON65_22935</name>
</gene>
<name>A0AA91V8A8_9BACI</name>